<dbReference type="InterPro" id="IPR001173">
    <property type="entry name" value="Glyco_trans_2-like"/>
</dbReference>
<dbReference type="EMBL" id="AB371293">
    <property type="protein sequence ID" value="BAI43781.1"/>
    <property type="molecule type" value="Genomic_DNA"/>
</dbReference>
<reference evidence="2" key="2">
    <citation type="journal article" date="2009" name="Microbiology">
        <title>Genetic diversity of capsular polysaccharide biosynthesis in Klebsiella pneumoniae clinical isolates.</title>
        <authorList>
            <person name="Shu H.-Y."/>
            <person name="Fung C.-P."/>
            <person name="Liu Y.-M."/>
            <person name="Wu K.-M."/>
            <person name="Chen Y.-T."/>
            <person name="Li L.-H."/>
            <person name="Liu T.-T."/>
            <person name="Kirby R."/>
            <person name="Tsai S.-F."/>
        </authorList>
    </citation>
    <scope>NUCLEOTIDE SEQUENCE</scope>
    <source>
        <strain evidence="2">VGH484</strain>
    </source>
</reference>
<evidence type="ECO:0000313" key="2">
    <source>
        <dbReference type="EMBL" id="BAI43781.1"/>
    </source>
</evidence>
<dbReference type="RefSeq" id="WP_085834412.1">
    <property type="nucleotide sequence ID" value="NZ_BIKB01000001.1"/>
</dbReference>
<dbReference type="CDD" id="cd00761">
    <property type="entry name" value="Glyco_tranf_GTA_type"/>
    <property type="match status" value="1"/>
</dbReference>
<feature type="domain" description="Glycosyltransferase 2-like" evidence="1">
    <location>
        <begin position="4"/>
        <end position="162"/>
    </location>
</feature>
<dbReference type="GO" id="GO:0016740">
    <property type="term" value="F:transferase activity"/>
    <property type="evidence" value="ECO:0007669"/>
    <property type="project" value="UniProtKB-KW"/>
</dbReference>
<proteinExistence type="predicted"/>
<reference evidence="2" key="1">
    <citation type="submission" date="2007-12" db="EMBL/GenBank/DDBJ databases">
        <authorList>
            <person name="Wu K.M."/>
            <person name="Shu H.Y."/>
            <person name="Tsai S.F."/>
        </authorList>
    </citation>
    <scope>NUCLEOTIDE SEQUENCE</scope>
    <source>
        <strain evidence="2">VGH484</strain>
    </source>
</reference>
<sequence length="312" mass="35608">MTVSVVIPTIGRDSVYSALKSVFSQTYKVSEIIICYDGDNFSEFQNGLDTFLELQTDNYNVSSINVGPFSGGNVARQKGVTYSSSEYIALLDDDDIWLPDHIDDYMKFIHSNRNKMILCSCCALINGDDFKNSVLPTRLINPGELISDYLFKVNGIKIDCGFIQSSLLLFSRELAIKIPFNQQLKFHQDIDWLLRVEQSEEKFEFYQSPEKTVVYNSTPLSVSKKIQPNKSCEWAVNTFNPNKKRCLGDFILTQSYHYARQNGTFKDEILLILKSFKYGKPGIYSLIRVLLKILRVDCFLANIKHAATTKKT</sequence>
<dbReference type="AlphaFoldDB" id="C9K1E3"/>
<dbReference type="Gene3D" id="3.90.550.10">
    <property type="entry name" value="Spore Coat Polysaccharide Biosynthesis Protein SpsA, Chain A"/>
    <property type="match status" value="1"/>
</dbReference>
<dbReference type="InterPro" id="IPR050834">
    <property type="entry name" value="Glycosyltransf_2"/>
</dbReference>
<evidence type="ECO:0000259" key="1">
    <source>
        <dbReference type="Pfam" id="PF00535"/>
    </source>
</evidence>
<name>C9K1E3_KLEPN</name>
<accession>C9K1E3</accession>
<organism evidence="2">
    <name type="scientific">Klebsiella pneumoniae</name>
    <dbReference type="NCBI Taxonomy" id="573"/>
    <lineage>
        <taxon>Bacteria</taxon>
        <taxon>Pseudomonadati</taxon>
        <taxon>Pseudomonadota</taxon>
        <taxon>Gammaproteobacteria</taxon>
        <taxon>Enterobacterales</taxon>
        <taxon>Enterobacteriaceae</taxon>
        <taxon>Klebsiella/Raoultella group</taxon>
        <taxon>Klebsiella</taxon>
        <taxon>Klebsiella pneumoniae complex</taxon>
    </lineage>
</organism>
<protein>
    <submittedName>
        <fullName evidence="2">Putative glycosyltransferase</fullName>
    </submittedName>
</protein>
<dbReference type="Pfam" id="PF00535">
    <property type="entry name" value="Glycos_transf_2"/>
    <property type="match status" value="1"/>
</dbReference>
<keyword evidence="2" id="KW-0808">Transferase</keyword>
<dbReference type="SUPFAM" id="SSF53448">
    <property type="entry name" value="Nucleotide-diphospho-sugar transferases"/>
    <property type="match status" value="1"/>
</dbReference>
<dbReference type="PANTHER" id="PTHR43685">
    <property type="entry name" value="GLYCOSYLTRANSFERASE"/>
    <property type="match status" value="1"/>
</dbReference>
<dbReference type="PANTHER" id="PTHR43685:SF2">
    <property type="entry name" value="GLYCOSYLTRANSFERASE 2-LIKE DOMAIN-CONTAINING PROTEIN"/>
    <property type="match status" value="1"/>
</dbReference>
<dbReference type="InterPro" id="IPR029044">
    <property type="entry name" value="Nucleotide-diphossugar_trans"/>
</dbReference>